<proteinExistence type="predicted"/>
<keyword evidence="5" id="KW-1185">Reference proteome</keyword>
<name>A0A0G4QIZ6_9GAMM</name>
<dbReference type="Proteomes" id="UP000183920">
    <property type="component" value="Unassembled WGS sequence"/>
</dbReference>
<evidence type="ECO:0000313" key="2">
    <source>
        <dbReference type="EMBL" id="CRL65594.1"/>
    </source>
</evidence>
<dbReference type="EMBL" id="CVRY01000010">
    <property type="protein sequence ID" value="CRL65594.1"/>
    <property type="molecule type" value="Genomic_DNA"/>
</dbReference>
<dbReference type="PROSITE" id="PS51257">
    <property type="entry name" value="PROKAR_LIPOPROTEIN"/>
    <property type="match status" value="1"/>
</dbReference>
<organism evidence="2 4">
    <name type="scientific">Proteus penneri</name>
    <dbReference type="NCBI Taxonomy" id="102862"/>
    <lineage>
        <taxon>Bacteria</taxon>
        <taxon>Pseudomonadati</taxon>
        <taxon>Pseudomonadota</taxon>
        <taxon>Gammaproteobacteria</taxon>
        <taxon>Enterobacterales</taxon>
        <taxon>Morganellaceae</taxon>
        <taxon>Proteus</taxon>
    </lineage>
</organism>
<dbReference type="AlphaFoldDB" id="A0A0G4QIZ6"/>
<protein>
    <submittedName>
        <fullName evidence="3">Flagellar protein</fullName>
    </submittedName>
</protein>
<feature type="chain" id="PRO_5030007122" evidence="1">
    <location>
        <begin position="22"/>
        <end position="178"/>
    </location>
</feature>
<reference evidence="3 5" key="3">
    <citation type="submission" date="2020-12" db="EMBL/GenBank/DDBJ databases">
        <title>Enhanced detection system for hospital associated transmission using whole genome sequencing surveillance.</title>
        <authorList>
            <person name="Harrison L.H."/>
            <person name="Van Tyne D."/>
            <person name="Marsh J.W."/>
            <person name="Griffith M.P."/>
            <person name="Snyder D.J."/>
            <person name="Cooper V.S."/>
            <person name="Mustapha M."/>
        </authorList>
    </citation>
    <scope>NUCLEOTIDE SEQUENCE [LARGE SCALE GENOMIC DNA]</scope>
    <source>
        <strain evidence="3 5">PR00195</strain>
    </source>
</reference>
<dbReference type="GeneID" id="76524725"/>
<evidence type="ECO:0000313" key="5">
    <source>
        <dbReference type="Proteomes" id="UP000619976"/>
    </source>
</evidence>
<keyword evidence="3" id="KW-0966">Cell projection</keyword>
<reference evidence="4" key="1">
    <citation type="submission" date="2015-06" db="EMBL/GenBank/DDBJ databases">
        <authorList>
            <person name="Urmite Genomes"/>
        </authorList>
    </citation>
    <scope>NUCLEOTIDE SEQUENCE [LARGE SCALE GENOMIC DNA]</scope>
    <source>
        <strain evidence="4">CSUR P1867</strain>
    </source>
</reference>
<keyword evidence="1" id="KW-0732">Signal</keyword>
<dbReference type="RefSeq" id="WP_006534301.1">
    <property type="nucleotide sequence ID" value="NZ_CAXOKJ010000007.1"/>
</dbReference>
<dbReference type="EMBL" id="JAEKCB010000007">
    <property type="protein sequence ID" value="MBJ2118741.1"/>
    <property type="molecule type" value="Genomic_DNA"/>
</dbReference>
<evidence type="ECO:0000313" key="4">
    <source>
        <dbReference type="Proteomes" id="UP000183920"/>
    </source>
</evidence>
<keyword evidence="3" id="KW-0969">Cilium</keyword>
<evidence type="ECO:0000313" key="3">
    <source>
        <dbReference type="EMBL" id="MBJ2118741.1"/>
    </source>
</evidence>
<sequence precursor="true">MSAKSLFIILSLLGLSASCLAGDGLVDRTWTASGLNTQSYRQALRQPAATSRYTLFNITPDMPVPGGASHSDHQGIRYIAMKYGPYGQPEHYKTYQIMFSHYSNSSTKKIRYLGELYTVVGDIYLIDPFATTNEWQRGRSQIVEEYYEILDAHGNRTGKGLRFNNWDKPIHITKWSSN</sequence>
<feature type="signal peptide" evidence="1">
    <location>
        <begin position="1"/>
        <end position="21"/>
    </location>
</feature>
<gene>
    <name evidence="2" type="ORF">BN1804_03579</name>
    <name evidence="3" type="ORF">JFQ69_13855</name>
</gene>
<reference evidence="2" key="2">
    <citation type="submission" date="2015-06" db="EMBL/GenBank/DDBJ databases">
        <authorList>
            <person name="Urmite Genomes Urmite Genomes"/>
        </authorList>
    </citation>
    <scope>NUCLEOTIDE SEQUENCE [LARGE SCALE GENOMIC DNA]</scope>
    <source>
        <strain evidence="2">CSUR P1867</strain>
    </source>
</reference>
<evidence type="ECO:0000256" key="1">
    <source>
        <dbReference type="SAM" id="SignalP"/>
    </source>
</evidence>
<accession>A0A379ERI4</accession>
<dbReference type="NCBIfam" id="NF041433">
    <property type="entry name" value="UmoA"/>
    <property type="match status" value="1"/>
</dbReference>
<keyword evidence="3" id="KW-0282">Flagellum</keyword>
<dbReference type="Proteomes" id="UP000619976">
    <property type="component" value="Unassembled WGS sequence"/>
</dbReference>
<accession>A0A0G4QIZ6</accession>